<feature type="transmembrane region" description="Helical" evidence="1">
    <location>
        <begin position="146"/>
        <end position="167"/>
    </location>
</feature>
<comment type="caution">
    <text evidence="2">The sequence shown here is derived from an EMBL/GenBank/DDBJ whole genome shotgun (WGS) entry which is preliminary data.</text>
</comment>
<protein>
    <submittedName>
        <fullName evidence="2">Uncharacterized protein</fullName>
    </submittedName>
</protein>
<dbReference type="Proteomes" id="UP000564964">
    <property type="component" value="Unassembled WGS sequence"/>
</dbReference>
<evidence type="ECO:0000256" key="1">
    <source>
        <dbReference type="SAM" id="Phobius"/>
    </source>
</evidence>
<feature type="transmembrane region" description="Helical" evidence="1">
    <location>
        <begin position="24"/>
        <end position="43"/>
    </location>
</feature>
<evidence type="ECO:0000313" key="4">
    <source>
        <dbReference type="Proteomes" id="UP000564964"/>
    </source>
</evidence>
<keyword evidence="1" id="KW-0472">Membrane</keyword>
<dbReference type="EMBL" id="JAGVWE010000002">
    <property type="protein sequence ID" value="MBS3062753.1"/>
    <property type="molecule type" value="Genomic_DNA"/>
</dbReference>
<reference evidence="3" key="2">
    <citation type="submission" date="2021-03" db="EMBL/GenBank/DDBJ databases">
        <authorList>
            <person name="Jaffe A."/>
        </authorList>
    </citation>
    <scope>NUCLEOTIDE SEQUENCE</scope>
    <source>
        <strain evidence="3">RIFCSPLOWO2_01_FULL_58_19</strain>
    </source>
</reference>
<dbReference type="AlphaFoldDB" id="A0A7J4JFE5"/>
<reference evidence="2" key="1">
    <citation type="journal article" date="2020" name="bioRxiv">
        <title>A rank-normalized archaeal taxonomy based on genome phylogeny resolves widespread incomplete and uneven classifications.</title>
        <authorList>
            <person name="Rinke C."/>
            <person name="Chuvochina M."/>
            <person name="Mussig A.J."/>
            <person name="Chaumeil P.-A."/>
            <person name="Waite D.W."/>
            <person name="Whitman W.B."/>
            <person name="Parks D.H."/>
            <person name="Hugenholtz P."/>
        </authorList>
    </citation>
    <scope>NUCLEOTIDE SEQUENCE</scope>
    <source>
        <strain evidence="2">UBA10219</strain>
    </source>
</reference>
<dbReference type="Proteomes" id="UP000678237">
    <property type="component" value="Unassembled WGS sequence"/>
</dbReference>
<proteinExistence type="predicted"/>
<organism evidence="2 4">
    <name type="scientific">Candidatus Iainarchaeum sp</name>
    <dbReference type="NCBI Taxonomy" id="3101447"/>
    <lineage>
        <taxon>Archaea</taxon>
        <taxon>Candidatus Iainarchaeota</taxon>
        <taxon>Candidatus Iainarchaeia</taxon>
        <taxon>Candidatus Iainarchaeales</taxon>
        <taxon>Candidatus Iainarchaeaceae</taxon>
        <taxon>Candidatus Iainarchaeum</taxon>
    </lineage>
</organism>
<feature type="transmembrane region" description="Helical" evidence="1">
    <location>
        <begin position="116"/>
        <end position="134"/>
    </location>
</feature>
<sequence length="178" mass="20217">MTRYGDWFFGNLAHNLRSPGFQGLVAKTAAFLVVEFALLYSMYVGRLEHPVSSALFPILQQSILFALFCLFSWKLLRRVPRHTLELGTGLPFLVVALLGLGYRFSLPPGTPLNRVLTGLALVCLFVFIYGLDFLRHLLHKYQKQVVYTAIAFIYFLYVINVEGEVLARTLNLFLWPGA</sequence>
<feature type="transmembrane region" description="Helical" evidence="1">
    <location>
        <begin position="55"/>
        <end position="76"/>
    </location>
</feature>
<evidence type="ECO:0000313" key="3">
    <source>
        <dbReference type="EMBL" id="MBS3062753.1"/>
    </source>
</evidence>
<name>A0A7J4JFE5_9ARCH</name>
<reference evidence="3" key="3">
    <citation type="submission" date="2021-05" db="EMBL/GenBank/DDBJ databases">
        <title>Protein family content uncovers lineage relationships and bacterial pathway maintenance mechanisms in DPANN archaea.</title>
        <authorList>
            <person name="Castelle C.J."/>
            <person name="Meheust R."/>
            <person name="Jaffe A.L."/>
            <person name="Seitz K."/>
            <person name="Gong X."/>
            <person name="Baker B.J."/>
            <person name="Banfield J.F."/>
        </authorList>
    </citation>
    <scope>NUCLEOTIDE SEQUENCE</scope>
    <source>
        <strain evidence="3">RIFCSPLOWO2_01_FULL_58_19</strain>
    </source>
</reference>
<evidence type="ECO:0000313" key="2">
    <source>
        <dbReference type="EMBL" id="HIH16501.1"/>
    </source>
</evidence>
<feature type="transmembrane region" description="Helical" evidence="1">
    <location>
        <begin position="83"/>
        <end position="104"/>
    </location>
</feature>
<dbReference type="EMBL" id="DUGH01000094">
    <property type="protein sequence ID" value="HIH16501.1"/>
    <property type="molecule type" value="Genomic_DNA"/>
</dbReference>
<keyword evidence="1" id="KW-0812">Transmembrane</keyword>
<accession>A0A7J4JFE5</accession>
<keyword evidence="1" id="KW-1133">Transmembrane helix</keyword>
<gene>
    <name evidence="2" type="ORF">HA252_03805</name>
    <name evidence="3" type="ORF">J4203_02685</name>
</gene>